<dbReference type="Gene3D" id="1.10.3450.30">
    <property type="match status" value="1"/>
</dbReference>
<evidence type="ECO:0000313" key="2">
    <source>
        <dbReference type="WBParaSite" id="PSAMB.scaffold9037size5438.g32045.t1"/>
    </source>
</evidence>
<dbReference type="GO" id="GO:0061462">
    <property type="term" value="P:protein localization to lysosome"/>
    <property type="evidence" value="ECO:0007669"/>
    <property type="project" value="TreeGrafter"/>
</dbReference>
<protein>
    <submittedName>
        <fullName evidence="2">Uncharacterized protein</fullName>
    </submittedName>
</protein>
<dbReference type="GO" id="GO:0034198">
    <property type="term" value="P:cellular response to amino acid starvation"/>
    <property type="evidence" value="ECO:0007669"/>
    <property type="project" value="TreeGrafter"/>
</dbReference>
<keyword evidence="1" id="KW-1185">Reference proteome</keyword>
<proteinExistence type="predicted"/>
<dbReference type="AlphaFoldDB" id="A0A914XMK8"/>
<accession>A0A914XMK8</accession>
<dbReference type="PANTHER" id="PTHR31581:SF1">
    <property type="entry name" value="KICSTOR SUBUNIT 2"/>
    <property type="match status" value="1"/>
</dbReference>
<name>A0A914XMK8_9BILA</name>
<sequence length="467" mass="53015">MQRTRSVIGGEPSPPINSAEMEPLIGQCSEELGKFHFDAAREVVDTFRNRRQPVLVDARDGGWHCLLSAVVQLTQVEKTYFSLAFLLPRAFFRGRERSNYNQIRTELLHGADTLKAALAETSPTSETAHRTDSLAEHLLRQFHGYVCARIDMMNFYERLATIGTVKGMSSEQAFMALMDIQQKNTGTFHHPQLSPLDTSFTYEIEVLSHLLQCQSDLVKLRFMPSLLHLKEAKERLKLWLKGTNLESSQLLTTGWLGLGSAKKLHSHLALCVWMQNFYDLLMAKFSLYFYDALVRQTNAAEMKLNVASVPLPNFLTKFANFQRRHDALTVCLILNRDEEPLGFAGVGYHHPEKYVTEGSKGLADTYPIIFNQPPEKPPERLHPSLARFIEEARDAVIGAPDRVKHLYDHIKDQTFYAAHIEGQLYLAVVFLGRRQERDSAVISFFAETLGDLRVSRIFNSLKTAAKS</sequence>
<dbReference type="InterPro" id="IPR018544">
    <property type="entry name" value="KICS_2"/>
</dbReference>
<dbReference type="WBParaSite" id="PSAMB.scaffold9037size5438.g32045.t1">
    <property type="protein sequence ID" value="PSAMB.scaffold9037size5438.g32045.t1"/>
    <property type="gene ID" value="PSAMB.scaffold9037size5438.g32045"/>
</dbReference>
<dbReference type="SUPFAM" id="SSF158548">
    <property type="entry name" value="FLJ32549 domain-like"/>
    <property type="match status" value="1"/>
</dbReference>
<dbReference type="GO" id="GO:0042149">
    <property type="term" value="P:cellular response to glucose starvation"/>
    <property type="evidence" value="ECO:0007669"/>
    <property type="project" value="TreeGrafter"/>
</dbReference>
<dbReference type="SUPFAM" id="SSF160651">
    <property type="entry name" value="FLJ32549 C-terminal domain-like"/>
    <property type="match status" value="1"/>
</dbReference>
<dbReference type="Pfam" id="PF09404">
    <property type="entry name" value="C12orf66_like"/>
    <property type="match status" value="1"/>
</dbReference>
<dbReference type="Proteomes" id="UP000887566">
    <property type="component" value="Unplaced"/>
</dbReference>
<dbReference type="InterPro" id="IPR038060">
    <property type="entry name" value="C12orf66-like_central_sf"/>
</dbReference>
<reference evidence="2" key="1">
    <citation type="submission" date="2022-11" db="UniProtKB">
        <authorList>
            <consortium name="WormBaseParasite"/>
        </authorList>
    </citation>
    <scope>IDENTIFICATION</scope>
</reference>
<dbReference type="GO" id="GO:1904262">
    <property type="term" value="P:negative regulation of TORC1 signaling"/>
    <property type="evidence" value="ECO:0007669"/>
    <property type="project" value="TreeGrafter"/>
</dbReference>
<evidence type="ECO:0000313" key="1">
    <source>
        <dbReference type="Proteomes" id="UP000887566"/>
    </source>
</evidence>
<organism evidence="1 2">
    <name type="scientific">Plectus sambesii</name>
    <dbReference type="NCBI Taxonomy" id="2011161"/>
    <lineage>
        <taxon>Eukaryota</taxon>
        <taxon>Metazoa</taxon>
        <taxon>Ecdysozoa</taxon>
        <taxon>Nematoda</taxon>
        <taxon>Chromadorea</taxon>
        <taxon>Plectida</taxon>
        <taxon>Plectina</taxon>
        <taxon>Plectoidea</taxon>
        <taxon>Plectidae</taxon>
        <taxon>Plectus</taxon>
    </lineage>
</organism>
<dbReference type="PANTHER" id="PTHR31581">
    <property type="entry name" value="KICSTOR COMPLEX PROTEIN C12ORF66"/>
    <property type="match status" value="1"/>
</dbReference>